<keyword evidence="2" id="KW-1185">Reference proteome</keyword>
<sequence length="255" mass="28890">MSVHLSCSMKIFGAYRLRPESNMVEVVRECALRKQSRDNSRSGPGQLEFSFGGYLLYLRERKFTSRRDDNSYLIERISTLDRLFASFWGNHKGSMGDGKVKSNAAHSLRAKKISSESGHRQDQGDYIQLSQAQGLSYKLLVLKAIIYTSPLNRHSHALSRCLGPVSCSRSSSEWGCSECFRLWTPRRLFFQKGERTFLPTVVMISFSADGKSVKEENPESRKFPSGYLTPRSLLVPGDVDNGLKFLYLPIDWGPT</sequence>
<dbReference type="AlphaFoldDB" id="A0A9P6EE52"/>
<organism evidence="1 2">
    <name type="scientific">Crepidotus variabilis</name>
    <dbReference type="NCBI Taxonomy" id="179855"/>
    <lineage>
        <taxon>Eukaryota</taxon>
        <taxon>Fungi</taxon>
        <taxon>Dikarya</taxon>
        <taxon>Basidiomycota</taxon>
        <taxon>Agaricomycotina</taxon>
        <taxon>Agaricomycetes</taxon>
        <taxon>Agaricomycetidae</taxon>
        <taxon>Agaricales</taxon>
        <taxon>Agaricineae</taxon>
        <taxon>Crepidotaceae</taxon>
        <taxon>Crepidotus</taxon>
    </lineage>
</organism>
<reference evidence="1" key="1">
    <citation type="submission" date="2020-11" db="EMBL/GenBank/DDBJ databases">
        <authorList>
            <consortium name="DOE Joint Genome Institute"/>
            <person name="Ahrendt S."/>
            <person name="Riley R."/>
            <person name="Andreopoulos W."/>
            <person name="Labutti K."/>
            <person name="Pangilinan J."/>
            <person name="Ruiz-Duenas F.J."/>
            <person name="Barrasa J.M."/>
            <person name="Sanchez-Garcia M."/>
            <person name="Camarero S."/>
            <person name="Miyauchi S."/>
            <person name="Serrano A."/>
            <person name="Linde D."/>
            <person name="Babiker R."/>
            <person name="Drula E."/>
            <person name="Ayuso-Fernandez I."/>
            <person name="Pacheco R."/>
            <person name="Padilla G."/>
            <person name="Ferreira P."/>
            <person name="Barriuso J."/>
            <person name="Kellner H."/>
            <person name="Castanera R."/>
            <person name="Alfaro M."/>
            <person name="Ramirez L."/>
            <person name="Pisabarro A.G."/>
            <person name="Kuo A."/>
            <person name="Tritt A."/>
            <person name="Lipzen A."/>
            <person name="He G."/>
            <person name="Yan M."/>
            <person name="Ng V."/>
            <person name="Cullen D."/>
            <person name="Martin F."/>
            <person name="Rosso M.-N."/>
            <person name="Henrissat B."/>
            <person name="Hibbett D."/>
            <person name="Martinez A.T."/>
            <person name="Grigoriev I.V."/>
        </authorList>
    </citation>
    <scope>NUCLEOTIDE SEQUENCE</scope>
    <source>
        <strain evidence="1">CBS 506.95</strain>
    </source>
</reference>
<name>A0A9P6EE52_9AGAR</name>
<protein>
    <submittedName>
        <fullName evidence="1">Uncharacterized protein</fullName>
    </submittedName>
</protein>
<accession>A0A9P6EE52</accession>
<dbReference type="Proteomes" id="UP000807306">
    <property type="component" value="Unassembled WGS sequence"/>
</dbReference>
<comment type="caution">
    <text evidence="1">The sequence shown here is derived from an EMBL/GenBank/DDBJ whole genome shotgun (WGS) entry which is preliminary data.</text>
</comment>
<evidence type="ECO:0000313" key="2">
    <source>
        <dbReference type="Proteomes" id="UP000807306"/>
    </source>
</evidence>
<gene>
    <name evidence="1" type="ORF">CPB83DRAFT_934468</name>
</gene>
<proteinExistence type="predicted"/>
<evidence type="ECO:0000313" key="1">
    <source>
        <dbReference type="EMBL" id="KAF9527436.1"/>
    </source>
</evidence>
<dbReference type="EMBL" id="MU157861">
    <property type="protein sequence ID" value="KAF9527436.1"/>
    <property type="molecule type" value="Genomic_DNA"/>
</dbReference>